<evidence type="ECO:0000256" key="1">
    <source>
        <dbReference type="ARBA" id="ARBA00022679"/>
    </source>
</evidence>
<evidence type="ECO:0000313" key="3">
    <source>
        <dbReference type="EMBL" id="KAF2113395.1"/>
    </source>
</evidence>
<keyword evidence="4" id="KW-1185">Reference proteome</keyword>
<accession>A0A6A5Z1U0</accession>
<dbReference type="AlphaFoldDB" id="A0A6A5Z1U0"/>
<protein>
    <recommendedName>
        <fullName evidence="2">4'-phosphopantetheinyl transferase domain-containing protein</fullName>
    </recommendedName>
</protein>
<dbReference type="OrthoDB" id="15433at2759"/>
<name>A0A6A5Z1U0_9PLEO</name>
<dbReference type="EMBL" id="ML977328">
    <property type="protein sequence ID" value="KAF2113395.1"/>
    <property type="molecule type" value="Genomic_DNA"/>
</dbReference>
<dbReference type="InterPro" id="IPR037143">
    <property type="entry name" value="4-PPantetheinyl_Trfase_dom_sf"/>
</dbReference>
<reference evidence="3" key="1">
    <citation type="journal article" date="2020" name="Stud. Mycol.">
        <title>101 Dothideomycetes genomes: a test case for predicting lifestyles and emergence of pathogens.</title>
        <authorList>
            <person name="Haridas S."/>
            <person name="Albert R."/>
            <person name="Binder M."/>
            <person name="Bloem J."/>
            <person name="Labutti K."/>
            <person name="Salamov A."/>
            <person name="Andreopoulos B."/>
            <person name="Baker S."/>
            <person name="Barry K."/>
            <person name="Bills G."/>
            <person name="Bluhm B."/>
            <person name="Cannon C."/>
            <person name="Castanera R."/>
            <person name="Culley D."/>
            <person name="Daum C."/>
            <person name="Ezra D."/>
            <person name="Gonzalez J."/>
            <person name="Henrissat B."/>
            <person name="Kuo A."/>
            <person name="Liang C."/>
            <person name="Lipzen A."/>
            <person name="Lutzoni F."/>
            <person name="Magnuson J."/>
            <person name="Mondo S."/>
            <person name="Nolan M."/>
            <person name="Ohm R."/>
            <person name="Pangilinan J."/>
            <person name="Park H.-J."/>
            <person name="Ramirez L."/>
            <person name="Alfaro M."/>
            <person name="Sun H."/>
            <person name="Tritt A."/>
            <person name="Yoshinaga Y."/>
            <person name="Zwiers L.-H."/>
            <person name="Turgeon B."/>
            <person name="Goodwin S."/>
            <person name="Spatafora J."/>
            <person name="Crous P."/>
            <person name="Grigoriev I."/>
        </authorList>
    </citation>
    <scope>NUCLEOTIDE SEQUENCE</scope>
    <source>
        <strain evidence="3">CBS 627.86</strain>
    </source>
</reference>
<dbReference type="Proteomes" id="UP000799770">
    <property type="component" value="Unassembled WGS sequence"/>
</dbReference>
<dbReference type="SUPFAM" id="SSF56214">
    <property type="entry name" value="4'-phosphopantetheinyl transferase"/>
    <property type="match status" value="1"/>
</dbReference>
<proteinExistence type="predicted"/>
<evidence type="ECO:0000259" key="2">
    <source>
        <dbReference type="Pfam" id="PF01648"/>
    </source>
</evidence>
<gene>
    <name evidence="3" type="ORF">BDV96DRAFT_648360</name>
</gene>
<dbReference type="GO" id="GO:0000287">
    <property type="term" value="F:magnesium ion binding"/>
    <property type="evidence" value="ECO:0007669"/>
    <property type="project" value="InterPro"/>
</dbReference>
<sequence>MPPRPFPFRLKVGIDVCHIPRIRDIITKRPDAGGGEARPLGQFLSKVLTAPERQYFWHRFQDEDAAYKSIDKVSTFLAGRWAAKEACRKACTHLGISNGMHNIMILPIEPSNNAPNAESMPPKGLILRDTLNRQTKASESKGTLIRKLGVGTSSFNINSIDGQFCEVSISHDDRFATAVAMVPSLPASWHDRTVAENKETISSIDNGNIGDSVGTDLLDILEQEKETNARLESLMPKGLEVPDVKKIQEHITLLRRRNNQLETFARAARLEQEISQSEERLEKVGFKVRGVRS</sequence>
<keyword evidence="1" id="KW-0808">Transferase</keyword>
<dbReference type="GO" id="GO:0008897">
    <property type="term" value="F:holo-[acyl-carrier-protein] synthase activity"/>
    <property type="evidence" value="ECO:0007669"/>
    <property type="project" value="InterPro"/>
</dbReference>
<feature type="domain" description="4'-phosphopantetheinyl transferase" evidence="2">
    <location>
        <begin position="12"/>
        <end position="110"/>
    </location>
</feature>
<dbReference type="InterPro" id="IPR008278">
    <property type="entry name" value="4-PPantetheinyl_Trfase_dom"/>
</dbReference>
<evidence type="ECO:0000313" key="4">
    <source>
        <dbReference type="Proteomes" id="UP000799770"/>
    </source>
</evidence>
<organism evidence="3 4">
    <name type="scientific">Lophiotrema nucula</name>
    <dbReference type="NCBI Taxonomy" id="690887"/>
    <lineage>
        <taxon>Eukaryota</taxon>
        <taxon>Fungi</taxon>
        <taxon>Dikarya</taxon>
        <taxon>Ascomycota</taxon>
        <taxon>Pezizomycotina</taxon>
        <taxon>Dothideomycetes</taxon>
        <taxon>Pleosporomycetidae</taxon>
        <taxon>Pleosporales</taxon>
        <taxon>Lophiotremataceae</taxon>
        <taxon>Lophiotrema</taxon>
    </lineage>
</organism>
<dbReference type="Gene3D" id="3.90.470.20">
    <property type="entry name" value="4'-phosphopantetheinyl transferase domain"/>
    <property type="match status" value="1"/>
</dbReference>
<dbReference type="Pfam" id="PF01648">
    <property type="entry name" value="ACPS"/>
    <property type="match status" value="1"/>
</dbReference>